<dbReference type="RefSeq" id="WP_128226974.1">
    <property type="nucleotide sequence ID" value="NZ_SACR01000001.1"/>
</dbReference>
<organism evidence="4 5">
    <name type="scientific">Rubrivivax rivuli</name>
    <dbReference type="NCBI Taxonomy" id="1862385"/>
    <lineage>
        <taxon>Bacteria</taxon>
        <taxon>Pseudomonadati</taxon>
        <taxon>Pseudomonadota</taxon>
        <taxon>Betaproteobacteria</taxon>
        <taxon>Burkholderiales</taxon>
        <taxon>Sphaerotilaceae</taxon>
        <taxon>Rubrivivax</taxon>
    </lineage>
</organism>
<evidence type="ECO:0000256" key="1">
    <source>
        <dbReference type="ARBA" id="ARBA00023002"/>
    </source>
</evidence>
<keyword evidence="5" id="KW-1185">Reference proteome</keyword>
<evidence type="ECO:0000259" key="3">
    <source>
        <dbReference type="Pfam" id="PF01370"/>
    </source>
</evidence>
<dbReference type="Proteomes" id="UP000285575">
    <property type="component" value="Unassembled WGS sequence"/>
</dbReference>
<dbReference type="SUPFAM" id="SSF51735">
    <property type="entry name" value="NAD(P)-binding Rossmann-fold domains"/>
    <property type="match status" value="1"/>
</dbReference>
<dbReference type="OrthoDB" id="9778052at2"/>
<sequence length="356" mass="37896">MTPAATAPPLPPRRVLLTGGTGYLAMFLLRRLLAAGWAVHATLRQPAREQALRAALHAPLCGEPGVDDGALHCHRAELTADDGWAEAAAGCSHVLHVASPLPVGQPRDADELIVPAREGTLRVLRAARAAGVRRVVMTSSTAAIAYGRGRGVHHLTEADWTPDDWPGATPYIRAKTLAERAARAWVAAEGGGLEFCSINPSVVLGPVWGPDHSASVEIVRRLLQGRIPACPDIGFGVVDARDVAELHLRALTAPGLAGERFIASGRFMKLFELAQLLRRELGADARRVTRWRAPDALVRLAALLHPQVRAVAGELGAERHASSAHAQAVLGWQPRPVEDTVLDTARSLLALGLVGR</sequence>
<dbReference type="AlphaFoldDB" id="A0A437RRC4"/>
<dbReference type="InterPro" id="IPR036291">
    <property type="entry name" value="NAD(P)-bd_dom_sf"/>
</dbReference>
<dbReference type="FunFam" id="3.40.50.720:FF:000336">
    <property type="entry name" value="Aldehyde reductase"/>
    <property type="match status" value="1"/>
</dbReference>
<dbReference type="EMBL" id="SACR01000001">
    <property type="protein sequence ID" value="RVU49337.1"/>
    <property type="molecule type" value="Genomic_DNA"/>
</dbReference>
<dbReference type="PANTHER" id="PTHR10366">
    <property type="entry name" value="NAD DEPENDENT EPIMERASE/DEHYDRATASE"/>
    <property type="match status" value="1"/>
</dbReference>
<evidence type="ECO:0000313" key="4">
    <source>
        <dbReference type="EMBL" id="RVU49337.1"/>
    </source>
</evidence>
<dbReference type="PANTHER" id="PTHR10366:SF564">
    <property type="entry name" value="STEROL-4-ALPHA-CARBOXYLATE 3-DEHYDROGENASE, DECARBOXYLATING"/>
    <property type="match status" value="1"/>
</dbReference>
<protein>
    <submittedName>
        <fullName evidence="4">NAD-dependent epimerase/dehydratase family protein</fullName>
    </submittedName>
</protein>
<reference evidence="4 5" key="1">
    <citation type="submission" date="2019-01" db="EMBL/GenBank/DDBJ databases">
        <authorList>
            <person name="Chen W.-M."/>
        </authorList>
    </citation>
    <scope>NUCLEOTIDE SEQUENCE [LARGE SCALE GENOMIC DNA]</scope>
    <source>
        <strain evidence="4 5">KYPY4</strain>
    </source>
</reference>
<evidence type="ECO:0000313" key="5">
    <source>
        <dbReference type="Proteomes" id="UP000285575"/>
    </source>
</evidence>
<accession>A0A437RRC4</accession>
<comment type="similarity">
    <text evidence="2">Belongs to the NAD(P)-dependent epimerase/dehydratase family. Dihydroflavonol-4-reductase subfamily.</text>
</comment>
<dbReference type="Pfam" id="PF01370">
    <property type="entry name" value="Epimerase"/>
    <property type="match status" value="1"/>
</dbReference>
<dbReference type="InterPro" id="IPR001509">
    <property type="entry name" value="Epimerase_deHydtase"/>
</dbReference>
<proteinExistence type="inferred from homology"/>
<evidence type="ECO:0000256" key="2">
    <source>
        <dbReference type="ARBA" id="ARBA00023445"/>
    </source>
</evidence>
<keyword evidence="1" id="KW-0560">Oxidoreductase</keyword>
<dbReference type="Gene3D" id="3.40.50.720">
    <property type="entry name" value="NAD(P)-binding Rossmann-like Domain"/>
    <property type="match status" value="1"/>
</dbReference>
<gene>
    <name evidence="4" type="ORF">EOE66_01830</name>
</gene>
<comment type="caution">
    <text evidence="4">The sequence shown here is derived from an EMBL/GenBank/DDBJ whole genome shotgun (WGS) entry which is preliminary data.</text>
</comment>
<name>A0A437RRC4_9BURK</name>
<feature type="domain" description="NAD-dependent epimerase/dehydratase" evidence="3">
    <location>
        <begin position="15"/>
        <end position="254"/>
    </location>
</feature>
<dbReference type="GO" id="GO:0016616">
    <property type="term" value="F:oxidoreductase activity, acting on the CH-OH group of donors, NAD or NADP as acceptor"/>
    <property type="evidence" value="ECO:0007669"/>
    <property type="project" value="TreeGrafter"/>
</dbReference>
<dbReference type="InterPro" id="IPR050425">
    <property type="entry name" value="NAD(P)_dehydrat-like"/>
</dbReference>